<sequence>MESVHAVNYLTWLLTLSGGVVLIGAVAALSSDAGSPFPGAYKLAWTAIALEVFSLLVALYALAVGPYRNWKQTVVALLAMVTAVLVPITNNVLQAKSDLPGSNDSDARANAAAAGLIVVMAGNIVQILLAGMHGDGGASAATAPQVFATGKDLV</sequence>
<comment type="caution">
    <text evidence="2">The sequence shown here is derived from an EMBL/GenBank/DDBJ whole genome shotgun (WGS) entry which is preliminary data.</text>
</comment>
<name>A0A2P6VR93_9CHLO</name>
<dbReference type="EMBL" id="LHPF02000001">
    <property type="protein sequence ID" value="PSC76602.1"/>
    <property type="molecule type" value="Genomic_DNA"/>
</dbReference>
<feature type="transmembrane region" description="Helical" evidence="1">
    <location>
        <begin position="12"/>
        <end position="31"/>
    </location>
</feature>
<dbReference type="OrthoDB" id="516729at2759"/>
<dbReference type="AlphaFoldDB" id="A0A2P6VR93"/>
<organism evidence="2 3">
    <name type="scientific">Micractinium conductrix</name>
    <dbReference type="NCBI Taxonomy" id="554055"/>
    <lineage>
        <taxon>Eukaryota</taxon>
        <taxon>Viridiplantae</taxon>
        <taxon>Chlorophyta</taxon>
        <taxon>core chlorophytes</taxon>
        <taxon>Trebouxiophyceae</taxon>
        <taxon>Chlorellales</taxon>
        <taxon>Chlorellaceae</taxon>
        <taxon>Chlorella clade</taxon>
        <taxon>Micractinium</taxon>
    </lineage>
</organism>
<keyword evidence="3" id="KW-1185">Reference proteome</keyword>
<gene>
    <name evidence="2" type="primary">g936</name>
    <name evidence="2" type="ORF">C2E20_0936</name>
</gene>
<reference evidence="2 3" key="1">
    <citation type="journal article" date="2018" name="Plant J.">
        <title>Genome sequences of Chlorella sorokiniana UTEX 1602 and Micractinium conductrix SAG 241.80: implications to maltose excretion by a green alga.</title>
        <authorList>
            <person name="Arriola M.B."/>
            <person name="Velmurugan N."/>
            <person name="Zhang Y."/>
            <person name="Plunkett M.H."/>
            <person name="Hondzo H."/>
            <person name="Barney B.M."/>
        </authorList>
    </citation>
    <scope>NUCLEOTIDE SEQUENCE [LARGE SCALE GENOMIC DNA]</scope>
    <source>
        <strain evidence="2 3">SAG 241.80</strain>
    </source>
</reference>
<evidence type="ECO:0000313" key="2">
    <source>
        <dbReference type="EMBL" id="PSC76602.1"/>
    </source>
</evidence>
<feature type="transmembrane region" description="Helical" evidence="1">
    <location>
        <begin position="74"/>
        <end position="93"/>
    </location>
</feature>
<evidence type="ECO:0000256" key="1">
    <source>
        <dbReference type="SAM" id="Phobius"/>
    </source>
</evidence>
<dbReference type="Proteomes" id="UP000239649">
    <property type="component" value="Unassembled WGS sequence"/>
</dbReference>
<evidence type="ECO:0000313" key="3">
    <source>
        <dbReference type="Proteomes" id="UP000239649"/>
    </source>
</evidence>
<feature type="transmembrane region" description="Helical" evidence="1">
    <location>
        <begin position="43"/>
        <end position="62"/>
    </location>
</feature>
<protein>
    <submittedName>
        <fullName evidence="2">Prepilin-type cleavage methylation N-terminal domain</fullName>
    </submittedName>
</protein>
<keyword evidence="1" id="KW-1133">Transmembrane helix</keyword>
<keyword evidence="1" id="KW-0472">Membrane</keyword>
<accession>A0A2P6VR93</accession>
<feature type="transmembrane region" description="Helical" evidence="1">
    <location>
        <begin position="113"/>
        <end position="132"/>
    </location>
</feature>
<proteinExistence type="predicted"/>
<keyword evidence="1" id="KW-0812">Transmembrane</keyword>